<dbReference type="Proteomes" id="UP000235965">
    <property type="component" value="Unassembled WGS sequence"/>
</dbReference>
<dbReference type="GO" id="GO:0008017">
    <property type="term" value="F:microtubule binding"/>
    <property type="evidence" value="ECO:0007669"/>
    <property type="project" value="InterPro"/>
</dbReference>
<dbReference type="GO" id="GO:0005871">
    <property type="term" value="C:kinesin complex"/>
    <property type="evidence" value="ECO:0007669"/>
    <property type="project" value="TreeGrafter"/>
</dbReference>
<dbReference type="SMART" id="SM00129">
    <property type="entry name" value="KISc"/>
    <property type="match status" value="1"/>
</dbReference>
<dbReference type="GO" id="GO:0007018">
    <property type="term" value="P:microtubule-based movement"/>
    <property type="evidence" value="ECO:0007669"/>
    <property type="project" value="InterPro"/>
</dbReference>
<comment type="caution">
    <text evidence="10">The sequence shown here is derived from an EMBL/GenBank/DDBJ whole genome shotgun (WGS) entry which is preliminary data.</text>
</comment>
<dbReference type="GO" id="GO:0051256">
    <property type="term" value="P:mitotic spindle midzone assembly"/>
    <property type="evidence" value="ECO:0007669"/>
    <property type="project" value="TreeGrafter"/>
</dbReference>
<keyword evidence="7" id="KW-0175">Coiled coil</keyword>
<evidence type="ECO:0000256" key="4">
    <source>
        <dbReference type="ARBA" id="ARBA00023212"/>
    </source>
</evidence>
<dbReference type="InterPro" id="IPR032384">
    <property type="entry name" value="Kif23_Arf-bd"/>
</dbReference>
<keyword evidence="4" id="KW-0206">Cytoskeleton</keyword>
<comment type="subcellular location">
    <subcellularLocation>
        <location evidence="1">Cytoplasm</location>
        <location evidence="1">Cytoskeleton</location>
    </subcellularLocation>
</comment>
<feature type="binding site" evidence="5">
    <location>
        <begin position="110"/>
        <end position="117"/>
    </location>
    <ligand>
        <name>ATP</name>
        <dbReference type="ChEBI" id="CHEBI:30616"/>
    </ligand>
</feature>
<keyword evidence="11" id="KW-1185">Reference proteome</keyword>
<reference evidence="10 11" key="1">
    <citation type="submission" date="2017-12" db="EMBL/GenBank/DDBJ databases">
        <title>Hemimetabolous genomes reveal molecular basis of termite eusociality.</title>
        <authorList>
            <person name="Harrison M.C."/>
            <person name="Jongepier E."/>
            <person name="Robertson H.M."/>
            <person name="Arning N."/>
            <person name="Bitard-Feildel T."/>
            <person name="Chao H."/>
            <person name="Childers C.P."/>
            <person name="Dinh H."/>
            <person name="Doddapaneni H."/>
            <person name="Dugan S."/>
            <person name="Gowin J."/>
            <person name="Greiner C."/>
            <person name="Han Y."/>
            <person name="Hu H."/>
            <person name="Hughes D.S.T."/>
            <person name="Huylmans A.-K."/>
            <person name="Kemena C."/>
            <person name="Kremer L.P.M."/>
            <person name="Lee S.L."/>
            <person name="Lopez-Ezquerra A."/>
            <person name="Mallet L."/>
            <person name="Monroy-Kuhn J.M."/>
            <person name="Moser A."/>
            <person name="Murali S.C."/>
            <person name="Muzny D.M."/>
            <person name="Otani S."/>
            <person name="Piulachs M.-D."/>
            <person name="Poelchau M."/>
            <person name="Qu J."/>
            <person name="Schaub F."/>
            <person name="Wada-Katsumata A."/>
            <person name="Worley K.C."/>
            <person name="Xie Q."/>
            <person name="Ylla G."/>
            <person name="Poulsen M."/>
            <person name="Gibbs R.A."/>
            <person name="Schal C."/>
            <person name="Richards S."/>
            <person name="Belles X."/>
            <person name="Korb J."/>
            <person name="Bornberg-Bauer E."/>
        </authorList>
    </citation>
    <scope>NUCLEOTIDE SEQUENCE [LARGE SCALE GENOMIC DNA]</scope>
    <source>
        <tissue evidence="10">Whole body</tissue>
    </source>
</reference>
<evidence type="ECO:0000313" key="11">
    <source>
        <dbReference type="Proteomes" id="UP000235965"/>
    </source>
</evidence>
<dbReference type="InParanoid" id="A0A2J7Q7W5"/>
<dbReference type="GO" id="GO:0016887">
    <property type="term" value="F:ATP hydrolysis activity"/>
    <property type="evidence" value="ECO:0007669"/>
    <property type="project" value="TreeGrafter"/>
</dbReference>
<accession>A0A2J7Q7W5</accession>
<feature type="region of interest" description="Disordered" evidence="8">
    <location>
        <begin position="708"/>
        <end position="730"/>
    </location>
</feature>
<dbReference type="SUPFAM" id="SSF52540">
    <property type="entry name" value="P-loop containing nucleoside triphosphate hydrolases"/>
    <property type="match status" value="1"/>
</dbReference>
<keyword evidence="6" id="KW-0493">Microtubule</keyword>
<gene>
    <name evidence="10" type="ORF">B7P43_G17555</name>
</gene>
<comment type="similarity">
    <text evidence="5 6">Belongs to the TRAFAC class myosin-kinesin ATPase superfamily. Kinesin family.</text>
</comment>
<dbReference type="EMBL" id="NEVH01017000">
    <property type="protein sequence ID" value="PNF24674.1"/>
    <property type="molecule type" value="Genomic_DNA"/>
</dbReference>
<dbReference type="PRINTS" id="PR00380">
    <property type="entry name" value="KINESINHEAVY"/>
</dbReference>
<dbReference type="InterPro" id="IPR019821">
    <property type="entry name" value="Kinesin_motor_CS"/>
</dbReference>
<dbReference type="PROSITE" id="PS50067">
    <property type="entry name" value="KINESIN_MOTOR_2"/>
    <property type="match status" value="1"/>
</dbReference>
<evidence type="ECO:0000256" key="5">
    <source>
        <dbReference type="PROSITE-ProRule" id="PRU00283"/>
    </source>
</evidence>
<dbReference type="InterPro" id="IPR036961">
    <property type="entry name" value="Kinesin_motor_dom_sf"/>
</dbReference>
<dbReference type="InterPro" id="IPR001752">
    <property type="entry name" value="Kinesin_motor_dom"/>
</dbReference>
<dbReference type="FunFam" id="2.60.40.4330:FF:000002">
    <property type="entry name" value="Kinesin-like protein"/>
    <property type="match status" value="1"/>
</dbReference>
<keyword evidence="4" id="KW-0963">Cytoplasm</keyword>
<feature type="compositionally biased region" description="Basic residues" evidence="8">
    <location>
        <begin position="1"/>
        <end position="14"/>
    </location>
</feature>
<dbReference type="InterPro" id="IPR027417">
    <property type="entry name" value="P-loop_NTPase"/>
</dbReference>
<dbReference type="PANTHER" id="PTHR24115:SF600">
    <property type="entry name" value="KINESIN-LIKE PROTEIN KIF23"/>
    <property type="match status" value="1"/>
</dbReference>
<evidence type="ECO:0000259" key="9">
    <source>
        <dbReference type="PROSITE" id="PS50067"/>
    </source>
</evidence>
<dbReference type="Pfam" id="PF16540">
    <property type="entry name" value="MKLP1_Arf_bdg"/>
    <property type="match status" value="1"/>
</dbReference>
<keyword evidence="2 5" id="KW-0547">Nucleotide-binding</keyword>
<evidence type="ECO:0000256" key="2">
    <source>
        <dbReference type="ARBA" id="ARBA00022741"/>
    </source>
</evidence>
<dbReference type="InterPro" id="IPR027640">
    <property type="entry name" value="Kinesin-like_fam"/>
</dbReference>
<dbReference type="GO" id="GO:0005524">
    <property type="term" value="F:ATP binding"/>
    <property type="evidence" value="ECO:0007669"/>
    <property type="project" value="UniProtKB-UniRule"/>
</dbReference>
<evidence type="ECO:0000256" key="1">
    <source>
        <dbReference type="ARBA" id="ARBA00004245"/>
    </source>
</evidence>
<dbReference type="Gene3D" id="2.60.40.4330">
    <property type="entry name" value="Kinesin-like protein Kif23, Arf6-interacting domain"/>
    <property type="match status" value="1"/>
</dbReference>
<keyword evidence="5 6" id="KW-0505">Motor protein</keyword>
<protein>
    <recommendedName>
        <fullName evidence="6">Kinesin-like protein</fullName>
    </recommendedName>
</protein>
<dbReference type="STRING" id="105785.A0A2J7Q7W5"/>
<feature type="domain" description="Kinesin motor" evidence="9">
    <location>
        <begin position="24"/>
        <end position="432"/>
    </location>
</feature>
<dbReference type="GO" id="GO:0005874">
    <property type="term" value="C:microtubule"/>
    <property type="evidence" value="ECO:0007669"/>
    <property type="project" value="UniProtKB-KW"/>
</dbReference>
<evidence type="ECO:0000256" key="8">
    <source>
        <dbReference type="SAM" id="MobiDB-lite"/>
    </source>
</evidence>
<dbReference type="GO" id="GO:0005634">
    <property type="term" value="C:nucleus"/>
    <property type="evidence" value="ECO:0007669"/>
    <property type="project" value="TreeGrafter"/>
</dbReference>
<evidence type="ECO:0000256" key="3">
    <source>
        <dbReference type="ARBA" id="ARBA00022840"/>
    </source>
</evidence>
<name>A0A2J7Q7W5_9NEOP</name>
<feature type="region of interest" description="Disordered" evidence="8">
    <location>
        <begin position="1"/>
        <end position="21"/>
    </location>
</feature>
<sequence>MKPTRNKTQPRKTPAKVQSASRDPVKVFCRIRPLQNNEETCVKVISQTAVSLLPPEAGSSYRVANYKEIQHTFKRVFDDRATQKEVFDHVALPLVENLIHGKNGLLFTYGVTGSGKTFTMTGDPQNGGIMPRCLDVIFNSIANYQAKKFVFKPDRMNGFDIQTDADAKLDREKELHSVITLRTLKKKDSDTDLPQRAPDTTKIGSVDEDNTYAVFVTYVEVYNNAVYDLLEDIPEDTIRSRHLQVKIVREDASHNMYVHSVTEVEVKSTEDAFEAFYKGQKRKRMAITTLNSESSRSHSVFTIRLVQAPLDSQGENILQDKKAICISQLSLVDLAGSERTNRTKNSGQRLREAGNINNSLMTLRTCLEILRENQMYSANKMVPYRDSKVTHLFKNYFDGEGQVKMIVCVNPRVEDYDETVHVLKFAEMTQEIQMSQPLATKLDFGLTPGRRKANQIFKQALRKMEENGNGNTENIEVDIGLVYCLGPPFPCLELTEPSNDKLVNDLVTFLELRMNRKNLLLKDWQQKHECLRNKLIEVEKENIIAKQDGACSRVGLEQERKKTDALQARLMDSEATVMSLQHQIQQKEADLVALKQELEKKEMLLHQQMLDKEKLKQKYSDKIAVEKERNTFETHKRLKEQEIEFKTQMRDQETKLRKVKEILTKDGHSAVRPTRSVATLETKDIHTPVQPTRSAATQEIGNIHSRVLSQSSKRGPAVSNPRHRRSQSAGGEVWLDHRPANAVELGTIMQPIMKRRKSIAKLTDAKDVVNSKTSKYCLMTQEQDSSGELETRLYKADVLPTSGGGAQVVFNDVETLKQRSPNATPVRKRNASTSELKDTEAACAVAVEGHKRTRH</sequence>
<dbReference type="PROSITE" id="PS00411">
    <property type="entry name" value="KINESIN_MOTOR_1"/>
    <property type="match status" value="1"/>
</dbReference>
<dbReference type="CDD" id="cd01368">
    <property type="entry name" value="KISc_KIF23_like"/>
    <property type="match status" value="1"/>
</dbReference>
<dbReference type="AlphaFoldDB" id="A0A2J7Q7W5"/>
<evidence type="ECO:0000313" key="10">
    <source>
        <dbReference type="EMBL" id="PNF24674.1"/>
    </source>
</evidence>
<dbReference type="Gene3D" id="3.40.850.10">
    <property type="entry name" value="Kinesin motor domain"/>
    <property type="match status" value="1"/>
</dbReference>
<dbReference type="OrthoDB" id="2403182at2759"/>
<dbReference type="Pfam" id="PF00225">
    <property type="entry name" value="Kinesin"/>
    <property type="match status" value="1"/>
</dbReference>
<dbReference type="PANTHER" id="PTHR24115">
    <property type="entry name" value="KINESIN-RELATED"/>
    <property type="match status" value="1"/>
</dbReference>
<dbReference type="InterPro" id="IPR038105">
    <property type="entry name" value="Kif23_Arf-bd_sf"/>
</dbReference>
<evidence type="ECO:0000256" key="6">
    <source>
        <dbReference type="RuleBase" id="RU000394"/>
    </source>
</evidence>
<organism evidence="10 11">
    <name type="scientific">Cryptotermes secundus</name>
    <dbReference type="NCBI Taxonomy" id="105785"/>
    <lineage>
        <taxon>Eukaryota</taxon>
        <taxon>Metazoa</taxon>
        <taxon>Ecdysozoa</taxon>
        <taxon>Arthropoda</taxon>
        <taxon>Hexapoda</taxon>
        <taxon>Insecta</taxon>
        <taxon>Pterygota</taxon>
        <taxon>Neoptera</taxon>
        <taxon>Polyneoptera</taxon>
        <taxon>Dictyoptera</taxon>
        <taxon>Blattodea</taxon>
        <taxon>Blattoidea</taxon>
        <taxon>Termitoidae</taxon>
        <taxon>Kalotermitidae</taxon>
        <taxon>Cryptotermitinae</taxon>
        <taxon>Cryptotermes</taxon>
    </lineage>
</organism>
<keyword evidence="3 5" id="KW-0067">ATP-binding</keyword>
<dbReference type="FunCoup" id="A0A2J7Q7W5">
    <property type="interactions" value="479"/>
</dbReference>
<feature type="coiled-coil region" evidence="7">
    <location>
        <begin position="514"/>
        <end position="618"/>
    </location>
</feature>
<evidence type="ECO:0000256" key="7">
    <source>
        <dbReference type="SAM" id="Coils"/>
    </source>
</evidence>
<proteinExistence type="inferred from homology"/>
<dbReference type="GO" id="GO:0003777">
    <property type="term" value="F:microtubule motor activity"/>
    <property type="evidence" value="ECO:0007669"/>
    <property type="project" value="InterPro"/>
</dbReference>